<evidence type="ECO:0000259" key="11">
    <source>
        <dbReference type="PROSITE" id="PS51755"/>
    </source>
</evidence>
<evidence type="ECO:0000256" key="5">
    <source>
        <dbReference type="ARBA" id="ARBA00023125"/>
    </source>
</evidence>
<evidence type="ECO:0000256" key="1">
    <source>
        <dbReference type="ARBA" id="ARBA00018672"/>
    </source>
</evidence>
<dbReference type="PROSITE" id="PS51755">
    <property type="entry name" value="OMPR_PHOB"/>
    <property type="match status" value="1"/>
</dbReference>
<dbReference type="GO" id="GO:0032993">
    <property type="term" value="C:protein-DNA complex"/>
    <property type="evidence" value="ECO:0007669"/>
    <property type="project" value="TreeGrafter"/>
</dbReference>
<dbReference type="EMBL" id="VUNA01000012">
    <property type="protein sequence ID" value="MST71044.1"/>
    <property type="molecule type" value="Genomic_DNA"/>
</dbReference>
<feature type="DNA-binding region" description="OmpR/PhoB-type" evidence="9">
    <location>
        <begin position="126"/>
        <end position="224"/>
    </location>
</feature>
<dbReference type="RefSeq" id="WP_154554606.1">
    <property type="nucleotide sequence ID" value="NZ_VUNA01000012.1"/>
</dbReference>
<evidence type="ECO:0000256" key="2">
    <source>
        <dbReference type="ARBA" id="ARBA00022553"/>
    </source>
</evidence>
<proteinExistence type="predicted"/>
<keyword evidence="2 8" id="KW-0597">Phosphoprotein</keyword>
<dbReference type="InterPro" id="IPR016032">
    <property type="entry name" value="Sig_transdc_resp-reg_C-effctor"/>
</dbReference>
<dbReference type="Proteomes" id="UP000469424">
    <property type="component" value="Unassembled WGS sequence"/>
</dbReference>
<dbReference type="GO" id="GO:0006355">
    <property type="term" value="P:regulation of DNA-templated transcription"/>
    <property type="evidence" value="ECO:0007669"/>
    <property type="project" value="InterPro"/>
</dbReference>
<dbReference type="SMART" id="SM00448">
    <property type="entry name" value="REC"/>
    <property type="match status" value="1"/>
</dbReference>
<dbReference type="PROSITE" id="PS50110">
    <property type="entry name" value="RESPONSE_REGULATORY"/>
    <property type="match status" value="1"/>
</dbReference>
<dbReference type="InterPro" id="IPR001789">
    <property type="entry name" value="Sig_transdc_resp-reg_receiver"/>
</dbReference>
<comment type="caution">
    <text evidence="12">The sequence shown here is derived from an EMBL/GenBank/DDBJ whole genome shotgun (WGS) entry which is preliminary data.</text>
</comment>
<dbReference type="SMART" id="SM00862">
    <property type="entry name" value="Trans_reg_C"/>
    <property type="match status" value="1"/>
</dbReference>
<evidence type="ECO:0000256" key="4">
    <source>
        <dbReference type="ARBA" id="ARBA00023015"/>
    </source>
</evidence>
<evidence type="ECO:0000256" key="9">
    <source>
        <dbReference type="PROSITE-ProRule" id="PRU01091"/>
    </source>
</evidence>
<dbReference type="InterPro" id="IPR001867">
    <property type="entry name" value="OmpR/PhoB-type_DNA-bd"/>
</dbReference>
<evidence type="ECO:0000256" key="6">
    <source>
        <dbReference type="ARBA" id="ARBA00023163"/>
    </source>
</evidence>
<keyword evidence="5 9" id="KW-0238">DNA-binding</keyword>
<dbReference type="InterPro" id="IPR011006">
    <property type="entry name" value="CheY-like_superfamily"/>
</dbReference>
<accession>A0A6N7XJC0</accession>
<dbReference type="GO" id="GO:0005829">
    <property type="term" value="C:cytosol"/>
    <property type="evidence" value="ECO:0007669"/>
    <property type="project" value="TreeGrafter"/>
</dbReference>
<sequence>MKSSNLVLLIEFDAVIATAIKSFLMEYGYEVTVASDAASAIRLLQIKGIDLILCDLHSLENAKLKIAKHISDADMLRSVVLMLRNSEDVNMCNQLSMNVVKYLTIPFMPNDLLETVRACFCAVPNGNVISVGNMTFNRRKYQLQTAVGSVEITKNEAVILQNLIDHMGAVVHREVLHAQIDTYGFCNSNRTVDVHVSALRKKLNRIDSNLEILTKRGVGYILRIELT</sequence>
<evidence type="ECO:0000259" key="10">
    <source>
        <dbReference type="PROSITE" id="PS50110"/>
    </source>
</evidence>
<organism evidence="12 13">
    <name type="scientific">Mogibacterium kristiansenii</name>
    <dbReference type="NCBI Taxonomy" id="2606708"/>
    <lineage>
        <taxon>Bacteria</taxon>
        <taxon>Bacillati</taxon>
        <taxon>Bacillota</taxon>
        <taxon>Clostridia</taxon>
        <taxon>Peptostreptococcales</taxon>
        <taxon>Anaerovoracaceae</taxon>
        <taxon>Mogibacterium</taxon>
    </lineage>
</organism>
<gene>
    <name evidence="12" type="ORF">FYJ65_06825</name>
</gene>
<dbReference type="Gene3D" id="3.40.50.2300">
    <property type="match status" value="1"/>
</dbReference>
<dbReference type="PANTHER" id="PTHR48111:SF40">
    <property type="entry name" value="PHOSPHATE REGULON TRANSCRIPTIONAL REGULATORY PROTEIN PHOB"/>
    <property type="match status" value="1"/>
</dbReference>
<dbReference type="GO" id="GO:0000156">
    <property type="term" value="F:phosphorelay response regulator activity"/>
    <property type="evidence" value="ECO:0007669"/>
    <property type="project" value="TreeGrafter"/>
</dbReference>
<feature type="domain" description="Response regulatory" evidence="10">
    <location>
        <begin position="6"/>
        <end position="120"/>
    </location>
</feature>
<keyword evidence="6" id="KW-0804">Transcription</keyword>
<reference evidence="12 13" key="1">
    <citation type="submission" date="2019-08" db="EMBL/GenBank/DDBJ databases">
        <title>In-depth cultivation of the pig gut microbiome towards novel bacterial diversity and tailored functional studies.</title>
        <authorList>
            <person name="Wylensek D."/>
            <person name="Hitch T.C.A."/>
            <person name="Clavel T."/>
        </authorList>
    </citation>
    <scope>NUCLEOTIDE SEQUENCE [LARGE SCALE GENOMIC DNA]</scope>
    <source>
        <strain evidence="12 13">WCA-MUC-591-APC-4B</strain>
    </source>
</reference>
<dbReference type="GO" id="GO:0000976">
    <property type="term" value="F:transcription cis-regulatory region binding"/>
    <property type="evidence" value="ECO:0007669"/>
    <property type="project" value="TreeGrafter"/>
</dbReference>
<dbReference type="Gene3D" id="1.10.10.10">
    <property type="entry name" value="Winged helix-like DNA-binding domain superfamily/Winged helix DNA-binding domain"/>
    <property type="match status" value="1"/>
</dbReference>
<evidence type="ECO:0000256" key="3">
    <source>
        <dbReference type="ARBA" id="ARBA00023012"/>
    </source>
</evidence>
<dbReference type="SUPFAM" id="SSF52172">
    <property type="entry name" value="CheY-like"/>
    <property type="match status" value="1"/>
</dbReference>
<dbReference type="Pfam" id="PF00072">
    <property type="entry name" value="Response_reg"/>
    <property type="match status" value="1"/>
</dbReference>
<dbReference type="AlphaFoldDB" id="A0A6N7XJC0"/>
<protein>
    <recommendedName>
        <fullName evidence="1">Stage 0 sporulation protein A homolog</fullName>
    </recommendedName>
</protein>
<evidence type="ECO:0000313" key="13">
    <source>
        <dbReference type="Proteomes" id="UP000469424"/>
    </source>
</evidence>
<dbReference type="CDD" id="cd00383">
    <property type="entry name" value="trans_reg_C"/>
    <property type="match status" value="1"/>
</dbReference>
<evidence type="ECO:0000313" key="12">
    <source>
        <dbReference type="EMBL" id="MST71044.1"/>
    </source>
</evidence>
<feature type="modified residue" description="4-aspartylphosphate" evidence="8">
    <location>
        <position position="55"/>
    </location>
</feature>
<feature type="domain" description="OmpR/PhoB-type" evidence="11">
    <location>
        <begin position="126"/>
        <end position="224"/>
    </location>
</feature>
<evidence type="ECO:0000256" key="8">
    <source>
        <dbReference type="PROSITE-ProRule" id="PRU00169"/>
    </source>
</evidence>
<name>A0A6N7XJC0_9FIRM</name>
<evidence type="ECO:0000256" key="7">
    <source>
        <dbReference type="ARBA" id="ARBA00024867"/>
    </source>
</evidence>
<keyword evidence="13" id="KW-1185">Reference proteome</keyword>
<dbReference type="InterPro" id="IPR039420">
    <property type="entry name" value="WalR-like"/>
</dbReference>
<dbReference type="PANTHER" id="PTHR48111">
    <property type="entry name" value="REGULATOR OF RPOS"/>
    <property type="match status" value="1"/>
</dbReference>
<keyword evidence="4" id="KW-0805">Transcription regulation</keyword>
<comment type="function">
    <text evidence="7">May play the central regulatory role in sporulation. It may be an element of the effector pathway responsible for the activation of sporulation genes in response to nutritional stress. Spo0A may act in concert with spo0H (a sigma factor) to control the expression of some genes that are critical to the sporulation process.</text>
</comment>
<dbReference type="InterPro" id="IPR036388">
    <property type="entry name" value="WH-like_DNA-bd_sf"/>
</dbReference>
<dbReference type="Pfam" id="PF00486">
    <property type="entry name" value="Trans_reg_C"/>
    <property type="match status" value="1"/>
</dbReference>
<keyword evidence="3" id="KW-0902">Two-component regulatory system</keyword>
<dbReference type="SUPFAM" id="SSF46894">
    <property type="entry name" value="C-terminal effector domain of the bipartite response regulators"/>
    <property type="match status" value="1"/>
</dbReference>